<keyword evidence="4 5" id="KW-0067">ATP-binding</keyword>
<organism evidence="9 10">
    <name type="scientific">Pleurostoma richardsiae</name>
    <dbReference type="NCBI Taxonomy" id="41990"/>
    <lineage>
        <taxon>Eukaryota</taxon>
        <taxon>Fungi</taxon>
        <taxon>Dikarya</taxon>
        <taxon>Ascomycota</taxon>
        <taxon>Pezizomycotina</taxon>
        <taxon>Sordariomycetes</taxon>
        <taxon>Sordariomycetidae</taxon>
        <taxon>Calosphaeriales</taxon>
        <taxon>Pleurostomataceae</taxon>
        <taxon>Pleurostoma</taxon>
    </lineage>
</organism>
<keyword evidence="3 5" id="KW-0547">Nucleotide-binding</keyword>
<dbReference type="GO" id="GO:0005524">
    <property type="term" value="F:ATP binding"/>
    <property type="evidence" value="ECO:0007669"/>
    <property type="project" value="UniProtKB-UniRule"/>
</dbReference>
<dbReference type="EMBL" id="JANBVO010000013">
    <property type="protein sequence ID" value="KAJ9148317.1"/>
    <property type="molecule type" value="Genomic_DNA"/>
</dbReference>
<protein>
    <recommendedName>
        <fullName evidence="5 6">tRNA dimethylallyltransferase</fullName>
        <ecNumber evidence="5 6">2.5.1.75</ecNumber>
    </recommendedName>
</protein>
<dbReference type="Pfam" id="PF01715">
    <property type="entry name" value="IPPT"/>
    <property type="match status" value="1"/>
</dbReference>
<name>A0AA38RGN7_9PEZI</name>
<comment type="similarity">
    <text evidence="1 5 7">Belongs to the IPP transferase family.</text>
</comment>
<dbReference type="PIRSF" id="PIRSF039110">
    <property type="entry name" value="IPP_transferase"/>
    <property type="match status" value="1"/>
</dbReference>
<dbReference type="SUPFAM" id="SSF52540">
    <property type="entry name" value="P-loop containing nucleoside triphosphate hydrolases"/>
    <property type="match status" value="2"/>
</dbReference>
<dbReference type="EC" id="2.5.1.75" evidence="5 6"/>
<comment type="catalytic activity">
    <reaction evidence="5 6">
        <text>adenosine(37) in tRNA + dimethylallyl diphosphate = N(6)-dimethylallyladenosine(37) in tRNA + diphosphate</text>
        <dbReference type="Rhea" id="RHEA:26482"/>
        <dbReference type="Rhea" id="RHEA-COMP:10162"/>
        <dbReference type="Rhea" id="RHEA-COMP:10375"/>
        <dbReference type="ChEBI" id="CHEBI:33019"/>
        <dbReference type="ChEBI" id="CHEBI:57623"/>
        <dbReference type="ChEBI" id="CHEBI:74411"/>
        <dbReference type="ChEBI" id="CHEBI:74415"/>
        <dbReference type="EC" id="2.5.1.75"/>
    </reaction>
</comment>
<evidence type="ECO:0000256" key="1">
    <source>
        <dbReference type="ARBA" id="ARBA00005842"/>
    </source>
</evidence>
<dbReference type="Gene3D" id="3.30.160.60">
    <property type="entry name" value="Classic Zinc Finger"/>
    <property type="match status" value="1"/>
</dbReference>
<keyword evidence="10" id="KW-1185">Reference proteome</keyword>
<evidence type="ECO:0000313" key="9">
    <source>
        <dbReference type="EMBL" id="KAJ9148317.1"/>
    </source>
</evidence>
<dbReference type="GO" id="GO:0052381">
    <property type="term" value="F:tRNA dimethylallyltransferase activity"/>
    <property type="evidence" value="ECO:0007669"/>
    <property type="project" value="UniProtKB-UniRule"/>
</dbReference>
<dbReference type="InterPro" id="IPR036236">
    <property type="entry name" value="Znf_C2H2_sf"/>
</dbReference>
<evidence type="ECO:0000256" key="2">
    <source>
        <dbReference type="ARBA" id="ARBA00022679"/>
    </source>
</evidence>
<evidence type="ECO:0000256" key="4">
    <source>
        <dbReference type="ARBA" id="ARBA00022840"/>
    </source>
</evidence>
<dbReference type="PANTHER" id="PTHR11088">
    <property type="entry name" value="TRNA DIMETHYLALLYLTRANSFERASE"/>
    <property type="match status" value="1"/>
</dbReference>
<keyword evidence="5 6" id="KW-0819">tRNA processing</keyword>
<evidence type="ECO:0000256" key="3">
    <source>
        <dbReference type="ARBA" id="ARBA00022741"/>
    </source>
</evidence>
<dbReference type="GO" id="GO:0005739">
    <property type="term" value="C:mitochondrion"/>
    <property type="evidence" value="ECO:0007669"/>
    <property type="project" value="TreeGrafter"/>
</dbReference>
<dbReference type="AlphaFoldDB" id="A0AA38RGN7"/>
<sequence length="473" mass="53188">MSQLRPRPTEPLVVIMGSTGTGKSELAVELATRFNGEIINADAMQMYRGSPIITNKIPLGEQRSIPHHLLGTVGLEEDPWAVGLFKREASRIIREIRSRGRLPIVVGGTHYYLDGLLFDNHLVDDTDSIDAENGFLPTDERSAVFPILEAPTEVIWKKLKEVDPVMAERWHPNNRRKIQRSLEIFLSTGRRASDIYAEQEKKKASKWSSEDGPQRSASFQSLLFWVYTQREVLNARLDKRVDKMVENGLLEETRELFQYAKARAQAGEPVNLTQGIWQSIGFKQFGPYVKGIDEGADPVFLEQLKQSSIENTKTATRQYAKHQIRWITKKTLPLLRDEHALRHLYLLDSTDVSQWSENVGERAAGLTRQFLDGQELPEPSEVSETAKEVLAATITASSAPKGTPCQKTCDLCKVTAVTEERWALHLSSHRHRKSVRHAKRTALVVLESPSQEPIVGDREQSISSGPSTAPEPS</sequence>
<keyword evidence="2 5" id="KW-0808">Transferase</keyword>
<dbReference type="InterPro" id="IPR027417">
    <property type="entry name" value="P-loop_NTPase"/>
</dbReference>
<keyword evidence="5" id="KW-0963">Cytoplasm</keyword>
<comment type="caution">
    <text evidence="9">The sequence shown here is derived from an EMBL/GenBank/DDBJ whole genome shotgun (WGS) entry which is preliminary data.</text>
</comment>
<dbReference type="Gene3D" id="3.40.50.300">
    <property type="entry name" value="P-loop containing nucleotide triphosphate hydrolases"/>
    <property type="match status" value="1"/>
</dbReference>
<dbReference type="SUPFAM" id="SSF57667">
    <property type="entry name" value="beta-beta-alpha zinc fingers"/>
    <property type="match status" value="1"/>
</dbReference>
<dbReference type="NCBIfam" id="TIGR00174">
    <property type="entry name" value="miaA"/>
    <property type="match status" value="1"/>
</dbReference>
<dbReference type="InterPro" id="IPR018022">
    <property type="entry name" value="IPT"/>
</dbReference>
<dbReference type="InterPro" id="IPR039657">
    <property type="entry name" value="Dimethylallyltransferase"/>
</dbReference>
<evidence type="ECO:0000313" key="10">
    <source>
        <dbReference type="Proteomes" id="UP001174694"/>
    </source>
</evidence>
<dbReference type="HAMAP" id="MF_00185">
    <property type="entry name" value="IPP_trans"/>
    <property type="match status" value="1"/>
</dbReference>
<dbReference type="PANTHER" id="PTHR11088:SF89">
    <property type="entry name" value="TRNA DIMETHYLALLYLTRANSFERASE"/>
    <property type="match status" value="1"/>
</dbReference>
<evidence type="ECO:0000256" key="6">
    <source>
        <dbReference type="RuleBase" id="RU003783"/>
    </source>
</evidence>
<dbReference type="Proteomes" id="UP001174694">
    <property type="component" value="Unassembled WGS sequence"/>
</dbReference>
<dbReference type="InterPro" id="IPR030666">
    <property type="entry name" value="IPP_transferase_euk"/>
</dbReference>
<proteinExistence type="inferred from homology"/>
<reference evidence="9" key="1">
    <citation type="submission" date="2022-07" db="EMBL/GenBank/DDBJ databases">
        <title>Fungi with potential for degradation of polypropylene.</title>
        <authorList>
            <person name="Gostincar C."/>
        </authorList>
    </citation>
    <scope>NUCLEOTIDE SEQUENCE</scope>
    <source>
        <strain evidence="9">EXF-13308</strain>
    </source>
</reference>
<dbReference type="GO" id="GO:0006400">
    <property type="term" value="P:tRNA modification"/>
    <property type="evidence" value="ECO:0007669"/>
    <property type="project" value="TreeGrafter"/>
</dbReference>
<evidence type="ECO:0000256" key="8">
    <source>
        <dbReference type="SAM" id="MobiDB-lite"/>
    </source>
</evidence>
<accession>A0AA38RGN7</accession>
<evidence type="ECO:0000256" key="5">
    <source>
        <dbReference type="PIRNR" id="PIRNR039110"/>
    </source>
</evidence>
<feature type="region of interest" description="Disordered" evidence="8">
    <location>
        <begin position="447"/>
        <end position="473"/>
    </location>
</feature>
<comment type="function">
    <text evidence="5">Catalyzes the transfer of a dimethylallyl group onto the adenine at position 37.</text>
</comment>
<evidence type="ECO:0000256" key="7">
    <source>
        <dbReference type="RuleBase" id="RU003785"/>
    </source>
</evidence>
<gene>
    <name evidence="9" type="ORF">NKR23_g5092</name>
</gene>
<dbReference type="Gene3D" id="1.10.20.140">
    <property type="match status" value="1"/>
</dbReference>